<dbReference type="Proteomes" id="UP001597542">
    <property type="component" value="Unassembled WGS sequence"/>
</dbReference>
<dbReference type="PANTHER" id="PTHR11851:SF220">
    <property type="entry name" value="PEPTIDASE M16 DOMAIN PROTEIN"/>
    <property type="match status" value="1"/>
</dbReference>
<evidence type="ECO:0000259" key="1">
    <source>
        <dbReference type="Pfam" id="PF00675"/>
    </source>
</evidence>
<dbReference type="EMBL" id="JBHUKQ010000006">
    <property type="protein sequence ID" value="MFD2480080.1"/>
    <property type="molecule type" value="Genomic_DNA"/>
</dbReference>
<dbReference type="Pfam" id="PF05193">
    <property type="entry name" value="Peptidase_M16_C"/>
    <property type="match status" value="1"/>
</dbReference>
<organism evidence="3 4">
    <name type="scientific">Amycolatopsis albidoflavus</name>
    <dbReference type="NCBI Taxonomy" id="102226"/>
    <lineage>
        <taxon>Bacteria</taxon>
        <taxon>Bacillati</taxon>
        <taxon>Actinomycetota</taxon>
        <taxon>Actinomycetes</taxon>
        <taxon>Pseudonocardiales</taxon>
        <taxon>Pseudonocardiaceae</taxon>
        <taxon>Amycolatopsis</taxon>
    </lineage>
</organism>
<sequence length="421" mass="45117">MSQVQDRMRTVHRVTLASGLRVVIEPDHRHDLVAVALTAGSGSRDDPPHARGLAHLVEHLMFPREQDGLAGHLHTVEAAGGLCDANTFRDHTSYFSVADADSLEPLLNAEAARLVRFAPDQRALDGELPVIEEEIRGAMFASHGGFPWTAAASALWGPDCHTGGDHGIMTHLRAVTPAEATAFHRAHYTAGNLVLSIVGAVDPVRAEATARAAFGEFTPGDRPPRPPLIARQGVRAVHTAKHFRGTALAIATPLPDAADPAGYIAHAVLAEVLSAARLPRWRECQSRLRSATIRCGFNGEWFNTASPDLLVTTLLRERDWPAREVIAEWSGLLGELSSVGPGKGELQRAIALLLLGHHRQLDSLVTRAVAHGRFAVLFPSLDGPHQIPRLLSATTARQVADAAATVRTAPAAWVELIGGAR</sequence>
<evidence type="ECO:0000313" key="4">
    <source>
        <dbReference type="Proteomes" id="UP001597542"/>
    </source>
</evidence>
<evidence type="ECO:0000259" key="2">
    <source>
        <dbReference type="Pfam" id="PF05193"/>
    </source>
</evidence>
<dbReference type="PANTHER" id="PTHR11851">
    <property type="entry name" value="METALLOPROTEASE"/>
    <property type="match status" value="1"/>
</dbReference>
<dbReference type="InterPro" id="IPR011249">
    <property type="entry name" value="Metalloenz_LuxS/M16"/>
</dbReference>
<proteinExistence type="predicted"/>
<dbReference type="SUPFAM" id="SSF63411">
    <property type="entry name" value="LuxS/MPP-like metallohydrolase"/>
    <property type="match status" value="2"/>
</dbReference>
<dbReference type="InterPro" id="IPR050361">
    <property type="entry name" value="MPP/UQCRC_Complex"/>
</dbReference>
<evidence type="ECO:0000313" key="3">
    <source>
        <dbReference type="EMBL" id="MFD2480080.1"/>
    </source>
</evidence>
<dbReference type="Gene3D" id="3.30.830.10">
    <property type="entry name" value="Metalloenzyme, LuxS/M16 peptidase-like"/>
    <property type="match status" value="2"/>
</dbReference>
<keyword evidence="4" id="KW-1185">Reference proteome</keyword>
<protein>
    <submittedName>
        <fullName evidence="3">Pitrilysin family protein</fullName>
    </submittedName>
</protein>
<feature type="domain" description="Peptidase M16 N-terminal" evidence="1">
    <location>
        <begin position="21"/>
        <end position="135"/>
    </location>
</feature>
<feature type="domain" description="Peptidase M16 C-terminal" evidence="2">
    <location>
        <begin position="175"/>
        <end position="276"/>
    </location>
</feature>
<dbReference type="InterPro" id="IPR007863">
    <property type="entry name" value="Peptidase_M16_C"/>
</dbReference>
<name>A0ABW5HSY1_9PSEU</name>
<dbReference type="Pfam" id="PF00675">
    <property type="entry name" value="Peptidase_M16"/>
    <property type="match status" value="1"/>
</dbReference>
<dbReference type="RefSeq" id="WP_344286639.1">
    <property type="nucleotide sequence ID" value="NZ_BAAAHV010000027.1"/>
</dbReference>
<dbReference type="InterPro" id="IPR011765">
    <property type="entry name" value="Pept_M16_N"/>
</dbReference>
<reference evidence="4" key="1">
    <citation type="journal article" date="2019" name="Int. J. Syst. Evol. Microbiol.">
        <title>The Global Catalogue of Microorganisms (GCM) 10K type strain sequencing project: providing services to taxonomists for standard genome sequencing and annotation.</title>
        <authorList>
            <consortium name="The Broad Institute Genomics Platform"/>
            <consortium name="The Broad Institute Genome Sequencing Center for Infectious Disease"/>
            <person name="Wu L."/>
            <person name="Ma J."/>
        </authorList>
    </citation>
    <scope>NUCLEOTIDE SEQUENCE [LARGE SCALE GENOMIC DNA]</scope>
    <source>
        <strain evidence="4">CGMCC 4.7638</strain>
    </source>
</reference>
<accession>A0ABW5HSY1</accession>
<comment type="caution">
    <text evidence="3">The sequence shown here is derived from an EMBL/GenBank/DDBJ whole genome shotgun (WGS) entry which is preliminary data.</text>
</comment>
<gene>
    <name evidence="3" type="ORF">ACFSUT_07340</name>
</gene>